<gene>
    <name evidence="8" type="ORF">C7460_101140</name>
</gene>
<name>A0A3D9LIH7_MARFU</name>
<dbReference type="RefSeq" id="WP_115866137.1">
    <property type="nucleotide sequence ID" value="NZ_QREG01000001.1"/>
</dbReference>
<keyword evidence="5" id="KW-0175">Coiled coil</keyword>
<keyword evidence="9" id="KW-1185">Reference proteome</keyword>
<evidence type="ECO:0000313" key="8">
    <source>
        <dbReference type="EMBL" id="REE05623.1"/>
    </source>
</evidence>
<evidence type="ECO:0000256" key="4">
    <source>
        <dbReference type="ARBA" id="ARBA00023136"/>
    </source>
</evidence>
<keyword evidence="2 6" id="KW-0812">Transmembrane</keyword>
<comment type="subcellular location">
    <subcellularLocation>
        <location evidence="1">Membrane</location>
        <topology evidence="1">Multi-pass membrane protein</topology>
    </subcellularLocation>
</comment>
<reference evidence="8 9" key="1">
    <citation type="submission" date="2018-07" db="EMBL/GenBank/DDBJ databases">
        <title>Genomic Encyclopedia of Type Strains, Phase IV (KMG-IV): sequencing the most valuable type-strain genomes for metagenomic binning, comparative biology and taxonomic classification.</title>
        <authorList>
            <person name="Goeker M."/>
        </authorList>
    </citation>
    <scope>NUCLEOTIDE SEQUENCE [LARGE SCALE GENOMIC DNA]</scope>
    <source>
        <strain evidence="8 9">DSM 4134</strain>
    </source>
</reference>
<feature type="transmembrane region" description="Helical" evidence="6">
    <location>
        <begin position="186"/>
        <end position="204"/>
    </location>
</feature>
<evidence type="ECO:0000313" key="9">
    <source>
        <dbReference type="Proteomes" id="UP000256779"/>
    </source>
</evidence>
<evidence type="ECO:0000256" key="6">
    <source>
        <dbReference type="SAM" id="Phobius"/>
    </source>
</evidence>
<accession>A0A3D9LIH7</accession>
<feature type="coiled-coil region" evidence="5">
    <location>
        <begin position="236"/>
        <end position="263"/>
    </location>
</feature>
<feature type="domain" description="NarX-like N-terminal" evidence="7">
    <location>
        <begin position="31"/>
        <end position="131"/>
    </location>
</feature>
<comment type="caution">
    <text evidence="8">The sequence shown here is derived from an EMBL/GenBank/DDBJ whole genome shotgun (WGS) entry which is preliminary data.</text>
</comment>
<dbReference type="OrthoDB" id="9760839at2"/>
<dbReference type="EMBL" id="QREG01000001">
    <property type="protein sequence ID" value="REE05623.1"/>
    <property type="molecule type" value="Genomic_DNA"/>
</dbReference>
<evidence type="ECO:0000256" key="3">
    <source>
        <dbReference type="ARBA" id="ARBA00022989"/>
    </source>
</evidence>
<protein>
    <submittedName>
        <fullName evidence="8">PilJ/NarX-like methyl-accepting chemotaxis transducer</fullName>
    </submittedName>
</protein>
<keyword evidence="4 6" id="KW-0472">Membrane</keyword>
<evidence type="ECO:0000256" key="5">
    <source>
        <dbReference type="SAM" id="Coils"/>
    </source>
</evidence>
<evidence type="ECO:0000256" key="1">
    <source>
        <dbReference type="ARBA" id="ARBA00004141"/>
    </source>
</evidence>
<dbReference type="InterPro" id="IPR029095">
    <property type="entry name" value="NarX-like_N"/>
</dbReference>
<proteinExistence type="predicted"/>
<dbReference type="Proteomes" id="UP000256779">
    <property type="component" value="Unassembled WGS sequence"/>
</dbReference>
<organism evidence="8 9">
    <name type="scientific">Marinoscillum furvescens DSM 4134</name>
    <dbReference type="NCBI Taxonomy" id="1122208"/>
    <lineage>
        <taxon>Bacteria</taxon>
        <taxon>Pseudomonadati</taxon>
        <taxon>Bacteroidota</taxon>
        <taxon>Cytophagia</taxon>
        <taxon>Cytophagales</taxon>
        <taxon>Reichenbachiellaceae</taxon>
        <taxon>Marinoscillum</taxon>
    </lineage>
</organism>
<dbReference type="AlphaFoldDB" id="A0A3D9LIH7"/>
<dbReference type="Pfam" id="PF13675">
    <property type="entry name" value="PilJ"/>
    <property type="match status" value="1"/>
</dbReference>
<evidence type="ECO:0000256" key="2">
    <source>
        <dbReference type="ARBA" id="ARBA00022692"/>
    </source>
</evidence>
<keyword evidence="3 6" id="KW-1133">Transmembrane helix</keyword>
<dbReference type="GO" id="GO:0016020">
    <property type="term" value="C:membrane"/>
    <property type="evidence" value="ECO:0007669"/>
    <property type="project" value="UniProtKB-SubCell"/>
</dbReference>
<sequence length="296" mass="33632">MKKFTSKYLLVLGVLTLVILGSQLLMQKTIKDSKSDARIINISGRQRMLSQKITKASLKLQTAEDKQAFDLAKSELQAAYKLWTTSHADLQFGSSEIDVSEMNKDQALQALFQQIDPFYTAIKQASEELISMSFETANSSRKNQATDAIAAIKSNEGEFLTLMNKITFQYDKQASAKIEMLSTVEYYLLGTTLLVILMEILFIFRPMFVDSKQKESIISKLSVLRNDEQNYSSTQIKQANSRIKELKKLAIQLKEEVIEKDKSYTLKTTSQMMENLKLKGRIEELEAKLDQPSHAI</sequence>
<evidence type="ECO:0000259" key="7">
    <source>
        <dbReference type="Pfam" id="PF13675"/>
    </source>
</evidence>